<evidence type="ECO:0000256" key="3">
    <source>
        <dbReference type="ARBA" id="ARBA00022833"/>
    </source>
</evidence>
<dbReference type="AlphaFoldDB" id="A0A7M5VBT7"/>
<keyword evidence="1 4" id="KW-0479">Metal-binding</keyword>
<feature type="domain" description="TRAF-type" evidence="5">
    <location>
        <begin position="8"/>
        <end position="64"/>
    </location>
</feature>
<proteinExistence type="predicted"/>
<dbReference type="Proteomes" id="UP000594262">
    <property type="component" value="Unplaced"/>
</dbReference>
<dbReference type="InterPro" id="IPR013083">
    <property type="entry name" value="Znf_RING/FYVE/PHD"/>
</dbReference>
<accession>A0A7M5VBT7</accession>
<evidence type="ECO:0000256" key="2">
    <source>
        <dbReference type="ARBA" id="ARBA00022771"/>
    </source>
</evidence>
<feature type="zinc finger region" description="TRAF-type" evidence="4">
    <location>
        <begin position="8"/>
        <end position="64"/>
    </location>
</feature>
<dbReference type="Gene3D" id="3.30.40.10">
    <property type="entry name" value="Zinc/RING finger domain, C3HC4 (zinc finger)"/>
    <property type="match status" value="1"/>
</dbReference>
<keyword evidence="2 4" id="KW-0863">Zinc-finger</keyword>
<dbReference type="PROSITE" id="PS50145">
    <property type="entry name" value="ZF_TRAF"/>
    <property type="match status" value="1"/>
</dbReference>
<evidence type="ECO:0000256" key="1">
    <source>
        <dbReference type="ARBA" id="ARBA00022723"/>
    </source>
</evidence>
<organism evidence="6 7">
    <name type="scientific">Clytia hemisphaerica</name>
    <dbReference type="NCBI Taxonomy" id="252671"/>
    <lineage>
        <taxon>Eukaryota</taxon>
        <taxon>Metazoa</taxon>
        <taxon>Cnidaria</taxon>
        <taxon>Hydrozoa</taxon>
        <taxon>Hydroidolina</taxon>
        <taxon>Leptothecata</taxon>
        <taxon>Obeliida</taxon>
        <taxon>Clytiidae</taxon>
        <taxon>Clytia</taxon>
    </lineage>
</organism>
<reference evidence="6" key="1">
    <citation type="submission" date="2021-01" db="UniProtKB">
        <authorList>
            <consortium name="EnsemblMetazoa"/>
        </authorList>
    </citation>
    <scope>IDENTIFICATION</scope>
</reference>
<evidence type="ECO:0000313" key="6">
    <source>
        <dbReference type="EnsemblMetazoa" id="CLYHEMP009781.1"/>
    </source>
</evidence>
<protein>
    <recommendedName>
        <fullName evidence="5">TRAF-type domain-containing protein</fullName>
    </recommendedName>
</protein>
<evidence type="ECO:0000313" key="7">
    <source>
        <dbReference type="Proteomes" id="UP000594262"/>
    </source>
</evidence>
<name>A0A7M5VBT7_9CNID</name>
<evidence type="ECO:0000256" key="4">
    <source>
        <dbReference type="PROSITE-ProRule" id="PRU00207"/>
    </source>
</evidence>
<dbReference type="EnsemblMetazoa" id="CLYHEMT009781.1">
    <property type="protein sequence ID" value="CLYHEMP009781.1"/>
    <property type="gene ID" value="CLYHEMG009781"/>
</dbReference>
<dbReference type="RefSeq" id="XP_066915460.1">
    <property type="nucleotide sequence ID" value="XM_067059359.1"/>
</dbReference>
<dbReference type="SUPFAM" id="SSF49599">
    <property type="entry name" value="TRAF domain-like"/>
    <property type="match status" value="1"/>
</dbReference>
<sequence length="102" mass="12180">MELRHFESHLNKCLYQIIPCEQNCGKSFIRAHLTDHLEKDCPIELFCQHHVIGCQFKGTNSMLKDHMTRSTNAHFILQMKFEMRLEISQVKKRIPREIGRER</sequence>
<keyword evidence="7" id="KW-1185">Reference proteome</keyword>
<dbReference type="GO" id="GO:0008270">
    <property type="term" value="F:zinc ion binding"/>
    <property type="evidence" value="ECO:0007669"/>
    <property type="project" value="UniProtKB-KW"/>
</dbReference>
<dbReference type="Pfam" id="PF02176">
    <property type="entry name" value="zf-TRAF"/>
    <property type="match status" value="1"/>
</dbReference>
<keyword evidence="3 4" id="KW-0862">Zinc</keyword>
<dbReference type="GeneID" id="136802607"/>
<dbReference type="InterPro" id="IPR001293">
    <property type="entry name" value="Znf_TRAF"/>
</dbReference>
<evidence type="ECO:0000259" key="5">
    <source>
        <dbReference type="PROSITE" id="PS50145"/>
    </source>
</evidence>